<sequence length="1303" mass="139373">MFDKRLLSLVPGVRRLMIGKVIAMWVSLMMDIAFVFTLVGLLGALFAHVEPLALLDCARRGSLATCLAGAQAHDLTRFAPDGPLQLDVFGYGEYLLAFVLIAVCKYVATLLASTCGDRAAQRVKLALRERLYRKVLRLGPAYTQRVRTSEVIQAAGEGIDKVQSIYELFLPQVVFAIVAPLTLFAVLLPVNAIAASVMLVCAPLIIVITRMVSAHASRTFGRYWGRYADMGAAFLDNLQGLETLKSFDADSRAAATMAKKAEDFRTATMRVLRVQLRSLCAMDVVAYGGAAAGIIAAVWQFAYGRIWLPNAMLIVLLSVSFFLPVRQLGSYFHVAMSGVASSCRLFALLDAPEPEYGDVRLPEDVGAVSIAFDRVDYAYESDRTPGHAPGHASVHASATVSKPASMKALRGVSFTADAGSLTAIVGASGSGKSTAAALLAGQLVGYHGSIGLRYRGLTGPGAGELRTLSRESHSALVTLVTTHSYLLAGTLRDNLAMARPNATDNEMWQALKRARIDGFVYRQSKGLDMRVEQGAANLSGGQRQRLCIARALLHDTPVYVFDEATSSVDARSEALIVGTIRELAQNHTVLMITHRLADAVNADRIVVMDHGQVVEQGGHEALIARNGVYATLFRAQQAKERVSWRGNGPRSPESVDAMARSASRVSTAHGSAATIPASNPAPQLETQPASNPAAQLASQPESQPEPQSAPQPVPGSPKPLSTFAVVRRLLSVVGPLWPVMALACVFGILGQLAAALLPVSGVLALFAALNHPIWGIGMEPAVIVMVVCALVRGAMRMAEQLMNHDVAFRLLALLRNRMFAALRRLAPAKLVGKGRGDLVSLVTADVELLEIFFAHTISPTVIALVTTVVFAVGVGMLHPWFALLLVIAHLLVGLILPRIFALSVHTVGPRLRSRAAALDDAMFDDLRGIGEIIRYGRGPVRLERIIGKARSLRALQSKISRRTARFHALSGVLVMCATMAAAVVAMALAQTDAALIPAGLVAFTLLSGSFGPSLALGALPANLTQTFAAARRLFALIDEKPAVEENGTETPQYDGMALEHVDFAYAQPDAVRRVLRDYSLRVPAHGILGIQGRSGRGKSTVLHLLMRYWDPQAGQVVFSGRPLTVVDAAYRRHAQAFMSQETYLFDGTIRDNLLMACADGHVDGKGNVVSGEGPQGSHAIADSVAGPAANVTSDAVTDDVLLEALRHASALDLVESLPHGLDTEVGELGGRLSEGERQRLGLARIFLRGASLALFDEPTSRVDALNEAVMLHSIAELADHGTAVVLVSHREQAMQIADEVVRM</sequence>
<feature type="domain" description="ABC transporter" evidence="10">
    <location>
        <begin position="1058"/>
        <end position="1303"/>
    </location>
</feature>
<feature type="transmembrane region" description="Helical" evidence="9">
    <location>
        <begin position="851"/>
        <end position="874"/>
    </location>
</feature>
<reference evidence="12 13" key="1">
    <citation type="submission" date="2018-07" db="EMBL/GenBank/DDBJ databases">
        <title>The role of parmesan cheese in vectoring bovine microbiota.</title>
        <authorList>
            <person name="Lugli G.A."/>
            <person name="Milani C."/>
        </authorList>
    </citation>
    <scope>NUCLEOTIDE SEQUENCE [LARGE SCALE GENOMIC DNA]</scope>
    <source>
        <strain evidence="12 13">BMONG18</strain>
    </source>
</reference>
<evidence type="ECO:0000256" key="1">
    <source>
        <dbReference type="ARBA" id="ARBA00004651"/>
    </source>
</evidence>
<dbReference type="InterPro" id="IPR039421">
    <property type="entry name" value="Type_1_exporter"/>
</dbReference>
<dbReference type="Pfam" id="PF00005">
    <property type="entry name" value="ABC_tran"/>
    <property type="match status" value="2"/>
</dbReference>
<comment type="caution">
    <text evidence="12">The sequence shown here is derived from an EMBL/GenBank/DDBJ whole genome shotgun (WGS) entry which is preliminary data.</text>
</comment>
<dbReference type="PROSITE" id="PS00211">
    <property type="entry name" value="ABC_TRANSPORTER_1"/>
    <property type="match status" value="1"/>
</dbReference>
<dbReference type="GO" id="GO:0005737">
    <property type="term" value="C:cytoplasm"/>
    <property type="evidence" value="ECO:0007669"/>
    <property type="project" value="UniProtKB-ARBA"/>
</dbReference>
<dbReference type="InterPro" id="IPR003439">
    <property type="entry name" value="ABC_transporter-like_ATP-bd"/>
</dbReference>
<accession>A0A423UFX0</accession>
<dbReference type="Gene3D" id="1.20.1560.10">
    <property type="entry name" value="ABC transporter type 1, transmembrane domain"/>
    <property type="match status" value="2"/>
</dbReference>
<feature type="transmembrane region" description="Helical" evidence="9">
    <location>
        <begin position="773"/>
        <end position="794"/>
    </location>
</feature>
<evidence type="ECO:0000256" key="2">
    <source>
        <dbReference type="ARBA" id="ARBA00022448"/>
    </source>
</evidence>
<dbReference type="RefSeq" id="WP_123644309.1">
    <property type="nucleotide sequence ID" value="NZ_QRAJ01000001.1"/>
</dbReference>
<dbReference type="SMART" id="SM00382">
    <property type="entry name" value="AAA"/>
    <property type="match status" value="2"/>
</dbReference>
<keyword evidence="5 12" id="KW-0067">ATP-binding</keyword>
<organism evidence="12 13">
    <name type="scientific">Bifidobacterium mongoliense</name>
    <dbReference type="NCBI Taxonomy" id="518643"/>
    <lineage>
        <taxon>Bacteria</taxon>
        <taxon>Bacillati</taxon>
        <taxon>Actinomycetota</taxon>
        <taxon>Actinomycetes</taxon>
        <taxon>Bifidobacteriales</taxon>
        <taxon>Bifidobacteriaceae</taxon>
        <taxon>Bifidobacterium</taxon>
    </lineage>
</organism>
<dbReference type="InterPro" id="IPR036640">
    <property type="entry name" value="ABC1_TM_sf"/>
</dbReference>
<evidence type="ECO:0000256" key="7">
    <source>
        <dbReference type="ARBA" id="ARBA00023136"/>
    </source>
</evidence>
<dbReference type="Pfam" id="PF00664">
    <property type="entry name" value="ABC_membrane"/>
    <property type="match status" value="2"/>
</dbReference>
<evidence type="ECO:0000256" key="6">
    <source>
        <dbReference type="ARBA" id="ARBA00022989"/>
    </source>
</evidence>
<dbReference type="PANTHER" id="PTHR24221:SF654">
    <property type="entry name" value="ATP-BINDING CASSETTE SUB-FAMILY B MEMBER 6"/>
    <property type="match status" value="1"/>
</dbReference>
<dbReference type="FunFam" id="3.40.50.300:FF:000604">
    <property type="entry name" value="ABC transporter B family member 28"/>
    <property type="match status" value="1"/>
</dbReference>
<feature type="transmembrane region" description="Helical" evidence="9">
    <location>
        <begin position="880"/>
        <end position="904"/>
    </location>
</feature>
<feature type="compositionally biased region" description="Polar residues" evidence="8">
    <location>
        <begin position="676"/>
        <end position="693"/>
    </location>
</feature>
<evidence type="ECO:0000259" key="11">
    <source>
        <dbReference type="PROSITE" id="PS50929"/>
    </source>
</evidence>
<feature type="transmembrane region" description="Helical" evidence="9">
    <location>
        <begin position="995"/>
        <end position="1019"/>
    </location>
</feature>
<feature type="transmembrane region" description="Helical" evidence="9">
    <location>
        <begin position="21"/>
        <end position="46"/>
    </location>
</feature>
<keyword evidence="2" id="KW-0813">Transport</keyword>
<gene>
    <name evidence="12" type="ORF">BMONG18_0148</name>
</gene>
<dbReference type="InterPro" id="IPR017871">
    <property type="entry name" value="ABC_transporter-like_CS"/>
</dbReference>
<evidence type="ECO:0000313" key="12">
    <source>
        <dbReference type="EMBL" id="ROT87608.1"/>
    </source>
</evidence>
<name>A0A423UFX0_9BIFI</name>
<protein>
    <submittedName>
        <fullName evidence="12">ABC transporter ATP-binding protein</fullName>
    </submittedName>
</protein>
<feature type="region of interest" description="Disordered" evidence="8">
    <location>
        <begin position="640"/>
        <end position="716"/>
    </location>
</feature>
<dbReference type="SUPFAM" id="SSF90123">
    <property type="entry name" value="ABC transporter transmembrane region"/>
    <property type="match status" value="2"/>
</dbReference>
<evidence type="ECO:0000313" key="13">
    <source>
        <dbReference type="Proteomes" id="UP000285266"/>
    </source>
</evidence>
<feature type="compositionally biased region" description="Low complexity" evidence="8">
    <location>
        <begin position="697"/>
        <end position="706"/>
    </location>
</feature>
<feature type="transmembrane region" description="Helical" evidence="9">
    <location>
        <begin position="279"/>
        <end position="301"/>
    </location>
</feature>
<feature type="transmembrane region" description="Helical" evidence="9">
    <location>
        <begin position="307"/>
        <end position="325"/>
    </location>
</feature>
<keyword evidence="6 9" id="KW-1133">Transmembrane helix</keyword>
<dbReference type="InterPro" id="IPR011527">
    <property type="entry name" value="ABC1_TM_dom"/>
</dbReference>
<proteinExistence type="predicted"/>
<evidence type="ECO:0000256" key="8">
    <source>
        <dbReference type="SAM" id="MobiDB-lite"/>
    </source>
</evidence>
<evidence type="ECO:0000256" key="5">
    <source>
        <dbReference type="ARBA" id="ARBA00022840"/>
    </source>
</evidence>
<feature type="transmembrane region" description="Helical" evidence="9">
    <location>
        <begin position="168"/>
        <end position="187"/>
    </location>
</feature>
<feature type="transmembrane region" description="Helical" evidence="9">
    <location>
        <begin position="966"/>
        <end position="989"/>
    </location>
</feature>
<dbReference type="GO" id="GO:0005886">
    <property type="term" value="C:plasma membrane"/>
    <property type="evidence" value="ECO:0007669"/>
    <property type="project" value="UniProtKB-SubCell"/>
</dbReference>
<keyword evidence="7 9" id="KW-0472">Membrane</keyword>
<dbReference type="GO" id="GO:0140359">
    <property type="term" value="F:ABC-type transporter activity"/>
    <property type="evidence" value="ECO:0007669"/>
    <property type="project" value="InterPro"/>
</dbReference>
<dbReference type="PROSITE" id="PS50893">
    <property type="entry name" value="ABC_TRANSPORTER_2"/>
    <property type="match status" value="2"/>
</dbReference>
<feature type="transmembrane region" description="Helical" evidence="9">
    <location>
        <begin position="736"/>
        <end position="767"/>
    </location>
</feature>
<feature type="transmembrane region" description="Helical" evidence="9">
    <location>
        <begin position="193"/>
        <end position="212"/>
    </location>
</feature>
<dbReference type="PROSITE" id="PS50929">
    <property type="entry name" value="ABC_TM1F"/>
    <property type="match status" value="2"/>
</dbReference>
<evidence type="ECO:0000256" key="4">
    <source>
        <dbReference type="ARBA" id="ARBA00022741"/>
    </source>
</evidence>
<dbReference type="InterPro" id="IPR027417">
    <property type="entry name" value="P-loop_NTPase"/>
</dbReference>
<dbReference type="SUPFAM" id="SSF52540">
    <property type="entry name" value="P-loop containing nucleoside triphosphate hydrolases"/>
    <property type="match status" value="2"/>
</dbReference>
<feature type="domain" description="ABC transporter" evidence="10">
    <location>
        <begin position="394"/>
        <end position="635"/>
    </location>
</feature>
<dbReference type="Proteomes" id="UP000285266">
    <property type="component" value="Unassembled WGS sequence"/>
</dbReference>
<dbReference type="GO" id="GO:0016887">
    <property type="term" value="F:ATP hydrolysis activity"/>
    <property type="evidence" value="ECO:0007669"/>
    <property type="project" value="InterPro"/>
</dbReference>
<dbReference type="PANTHER" id="PTHR24221">
    <property type="entry name" value="ATP-BINDING CASSETTE SUB-FAMILY B"/>
    <property type="match status" value="1"/>
</dbReference>
<evidence type="ECO:0000259" key="10">
    <source>
        <dbReference type="PROSITE" id="PS50893"/>
    </source>
</evidence>
<evidence type="ECO:0000256" key="3">
    <source>
        <dbReference type="ARBA" id="ARBA00022692"/>
    </source>
</evidence>
<dbReference type="InterPro" id="IPR003593">
    <property type="entry name" value="AAA+_ATPase"/>
</dbReference>
<dbReference type="GO" id="GO:0005524">
    <property type="term" value="F:ATP binding"/>
    <property type="evidence" value="ECO:0007669"/>
    <property type="project" value="UniProtKB-KW"/>
</dbReference>
<keyword evidence="4" id="KW-0547">Nucleotide-binding</keyword>
<dbReference type="EMBL" id="QRAJ01000001">
    <property type="protein sequence ID" value="ROT87608.1"/>
    <property type="molecule type" value="Genomic_DNA"/>
</dbReference>
<feature type="domain" description="ABC transmembrane type-1" evidence="11">
    <location>
        <begin position="741"/>
        <end position="1025"/>
    </location>
</feature>
<feature type="domain" description="ABC transmembrane type-1" evidence="11">
    <location>
        <begin position="94"/>
        <end position="337"/>
    </location>
</feature>
<comment type="subcellular location">
    <subcellularLocation>
        <location evidence="1">Cell membrane</location>
        <topology evidence="1">Multi-pass membrane protein</topology>
    </subcellularLocation>
</comment>
<dbReference type="Gene3D" id="3.40.50.300">
    <property type="entry name" value="P-loop containing nucleotide triphosphate hydrolases"/>
    <property type="match status" value="2"/>
</dbReference>
<dbReference type="CDD" id="cd03228">
    <property type="entry name" value="ABCC_MRP_Like"/>
    <property type="match status" value="1"/>
</dbReference>
<evidence type="ECO:0000256" key="9">
    <source>
        <dbReference type="SAM" id="Phobius"/>
    </source>
</evidence>
<feature type="compositionally biased region" description="Pro residues" evidence="8">
    <location>
        <begin position="707"/>
        <end position="716"/>
    </location>
</feature>
<keyword evidence="3 9" id="KW-0812">Transmembrane</keyword>
<feature type="transmembrane region" description="Helical" evidence="9">
    <location>
        <begin position="94"/>
        <end position="115"/>
    </location>
</feature>